<dbReference type="RefSeq" id="WP_156329025.1">
    <property type="nucleotide sequence ID" value="NZ_CACRSW010000023.1"/>
</dbReference>
<dbReference type="EMBL" id="CACRSW010000023">
    <property type="protein sequence ID" value="VYS99603.1"/>
    <property type="molecule type" value="Genomic_DNA"/>
</dbReference>
<keyword evidence="1" id="KW-0812">Transmembrane</keyword>
<proteinExistence type="predicted"/>
<evidence type="ECO:0000256" key="1">
    <source>
        <dbReference type="SAM" id="Phobius"/>
    </source>
</evidence>
<feature type="transmembrane region" description="Helical" evidence="1">
    <location>
        <begin position="26"/>
        <end position="48"/>
    </location>
</feature>
<organism evidence="2">
    <name type="scientific">Anaerococcus vaginalis</name>
    <dbReference type="NCBI Taxonomy" id="33037"/>
    <lineage>
        <taxon>Bacteria</taxon>
        <taxon>Bacillati</taxon>
        <taxon>Bacillota</taxon>
        <taxon>Tissierellia</taxon>
        <taxon>Tissierellales</taxon>
        <taxon>Peptoniphilaceae</taxon>
        <taxon>Anaerococcus</taxon>
    </lineage>
</organism>
<gene>
    <name evidence="2" type="ORF">AVLFYP127_00445</name>
</gene>
<keyword evidence="1" id="KW-0472">Membrane</keyword>
<dbReference type="AlphaFoldDB" id="A0A6N2T1D8"/>
<name>A0A6N2T1D8_9FIRM</name>
<accession>A0A6N2T1D8</accession>
<sequence>MVTLLQITLIILKALGYLSWSWWAVFAPYIISGLLIITWVISAIVVGIRNKKWYKENFENDYETNNQILSKTTEKKMDTN</sequence>
<evidence type="ECO:0000313" key="2">
    <source>
        <dbReference type="EMBL" id="VYS99603.1"/>
    </source>
</evidence>
<reference evidence="2" key="1">
    <citation type="submission" date="2019-11" db="EMBL/GenBank/DDBJ databases">
        <authorList>
            <person name="Feng L."/>
        </authorList>
    </citation>
    <scope>NUCLEOTIDE SEQUENCE</scope>
    <source>
        <strain evidence="2">AvaginalisLFYP127</strain>
    </source>
</reference>
<keyword evidence="1" id="KW-1133">Transmembrane helix</keyword>
<protein>
    <submittedName>
        <fullName evidence="2">Uncharacterized protein</fullName>
    </submittedName>
</protein>